<evidence type="ECO:0000259" key="3">
    <source>
        <dbReference type="PROSITE" id="PS50234"/>
    </source>
</evidence>
<feature type="transmembrane region" description="Helical" evidence="2">
    <location>
        <begin position="318"/>
        <end position="339"/>
    </location>
</feature>
<evidence type="ECO:0000313" key="5">
    <source>
        <dbReference type="Proteomes" id="UP000252530"/>
    </source>
</evidence>
<feature type="domain" description="VWFA" evidence="3">
    <location>
        <begin position="79"/>
        <end position="278"/>
    </location>
</feature>
<feature type="transmembrane region" description="Helical" evidence="2">
    <location>
        <begin position="12"/>
        <end position="34"/>
    </location>
</feature>
<dbReference type="RefSeq" id="WP_113859393.1">
    <property type="nucleotide sequence ID" value="NZ_PDCG01000001.1"/>
</dbReference>
<evidence type="ECO:0000256" key="1">
    <source>
        <dbReference type="SAM" id="MobiDB-lite"/>
    </source>
</evidence>
<keyword evidence="2" id="KW-1133">Transmembrane helix</keyword>
<accession>A0A366K9J0</accession>
<proteinExistence type="predicted"/>
<dbReference type="Proteomes" id="UP000252530">
    <property type="component" value="Unassembled WGS sequence"/>
</dbReference>
<evidence type="ECO:0000313" key="4">
    <source>
        <dbReference type="EMBL" id="RBP98415.1"/>
    </source>
</evidence>
<dbReference type="InterPro" id="IPR002035">
    <property type="entry name" value="VWF_A"/>
</dbReference>
<name>A0A366K9J0_9BIFI</name>
<protein>
    <recommendedName>
        <fullName evidence="3">VWFA domain-containing protein</fullName>
    </recommendedName>
</protein>
<dbReference type="AlphaFoldDB" id="A0A366K9J0"/>
<dbReference type="PROSITE" id="PS50234">
    <property type="entry name" value="VWFA"/>
    <property type="match status" value="1"/>
</dbReference>
<keyword evidence="2" id="KW-0812">Transmembrane</keyword>
<organism evidence="4 5">
    <name type="scientific">Bifidobacterium aemilianum</name>
    <dbReference type="NCBI Taxonomy" id="2493120"/>
    <lineage>
        <taxon>Bacteria</taxon>
        <taxon>Bacillati</taxon>
        <taxon>Actinomycetota</taxon>
        <taxon>Actinomycetes</taxon>
        <taxon>Bifidobacteriales</taxon>
        <taxon>Bifidobacteriaceae</taxon>
        <taxon>Bifidobacterium</taxon>
    </lineage>
</organism>
<dbReference type="EMBL" id="PDCG01000001">
    <property type="protein sequence ID" value="RBP98415.1"/>
    <property type="molecule type" value="Genomic_DNA"/>
</dbReference>
<comment type="caution">
    <text evidence="4">The sequence shown here is derived from an EMBL/GenBank/DDBJ whole genome shotgun (WGS) entry which is preliminary data.</text>
</comment>
<evidence type="ECO:0000256" key="2">
    <source>
        <dbReference type="SAM" id="Phobius"/>
    </source>
</evidence>
<dbReference type="SUPFAM" id="SSF53300">
    <property type="entry name" value="vWA-like"/>
    <property type="match status" value="1"/>
</dbReference>
<feature type="region of interest" description="Disordered" evidence="1">
    <location>
        <begin position="235"/>
        <end position="266"/>
    </location>
</feature>
<sequence length="345" mass="36702">MNGFTLSPALGWIAGGVLAVLLLAMAVTEILLYTHRRGSSDETLPACIRRVLICLLAALMVLTPSQMVPTANRAVNKTDVMLAVDVTGSMAVQDAQYGSDTSISRLEAAKSAVRDLTDAYANASFSALRFGASGTLDVPLTPDTMAIDNWADSLAPEASSVSSGSNLDVAIDPLLLALKSIRGQHPDDTIVLYVISDGEQTSTKTPRTFSSLRQYLNDAFTLGVGSTKGGRIPLISDKATGGAPGAGKTDEWVKDPTTGQPGISAMDPKTLKEIADQMGGSYLALTKDQIASRGVSSKMSKHWRVTQSAKERQRAWPIVWPLAIVMTALLAWELGAWIAKSRRLL</sequence>
<dbReference type="InterPro" id="IPR036465">
    <property type="entry name" value="vWFA_dom_sf"/>
</dbReference>
<keyword evidence="5" id="KW-1185">Reference proteome</keyword>
<dbReference type="Pfam" id="PF13519">
    <property type="entry name" value="VWA_2"/>
    <property type="match status" value="1"/>
</dbReference>
<gene>
    <name evidence="4" type="ORF">CRD60_00670</name>
</gene>
<dbReference type="Gene3D" id="3.40.50.410">
    <property type="entry name" value="von Willebrand factor, type A domain"/>
    <property type="match status" value="1"/>
</dbReference>
<reference evidence="4 5" key="1">
    <citation type="submission" date="2017-10" db="EMBL/GenBank/DDBJ databases">
        <title>Bifidobacterium xylocopum sp. nov. and Bifidobacterium aemilianum sp. nov., from the carpenter bee (Xylocopa violacea) digestive tract.</title>
        <authorList>
            <person name="Alberoni D."/>
            <person name="Baffoni L."/>
            <person name="Di Gioia D."/>
            <person name="Gaggia F."/>
            <person name="Biavati B."/>
        </authorList>
    </citation>
    <scope>NUCLEOTIDE SEQUENCE [LARGE SCALE GENOMIC DNA]</scope>
    <source>
        <strain evidence="4 5">XV10</strain>
    </source>
</reference>
<dbReference type="OrthoDB" id="9814325at2"/>
<keyword evidence="2" id="KW-0472">Membrane</keyword>